<protein>
    <submittedName>
        <fullName evidence="1">Uncharacterized protein</fullName>
    </submittedName>
</protein>
<dbReference type="Proteomes" id="UP000491181">
    <property type="component" value="Unassembled WGS sequence"/>
</dbReference>
<proteinExistence type="predicted"/>
<evidence type="ECO:0000313" key="2">
    <source>
        <dbReference type="Proteomes" id="UP000491181"/>
    </source>
</evidence>
<evidence type="ECO:0000313" key="1">
    <source>
        <dbReference type="EMBL" id="GFH84939.1"/>
    </source>
</evidence>
<dbReference type="EMBL" id="BLLS01000003">
    <property type="protein sequence ID" value="GFH84939.1"/>
    <property type="molecule type" value="Genomic_DNA"/>
</dbReference>
<accession>A0A7I9ZYQ7</accession>
<name>A0A7I9ZYQ7_9BACE</name>
<gene>
    <name evidence="1" type="ORF">IMSAGC001_00334</name>
</gene>
<reference evidence="1 2" key="1">
    <citation type="journal article" date="2020" name="Microbiome">
        <title>Single-cell genomics of uncultured bacteria reveals dietary fiber responders in the mouse gut microbiota.</title>
        <authorList>
            <person name="Chijiiwa R."/>
            <person name="Hosokawa M."/>
            <person name="Kogawa M."/>
            <person name="Nishikawa Y."/>
            <person name="Ide K."/>
            <person name="Sakanashi C."/>
            <person name="Takahashi K."/>
            <person name="Takeyama H."/>
        </authorList>
    </citation>
    <scope>NUCLEOTIDE SEQUENCE [LARGE SCALE GENOMIC DNA]</scope>
    <source>
        <strain evidence="1">IMSAGC_001</strain>
    </source>
</reference>
<organism evidence="1 2">
    <name type="scientific">Bacteroides acidifaciens</name>
    <dbReference type="NCBI Taxonomy" id="85831"/>
    <lineage>
        <taxon>Bacteria</taxon>
        <taxon>Pseudomonadati</taxon>
        <taxon>Bacteroidota</taxon>
        <taxon>Bacteroidia</taxon>
        <taxon>Bacteroidales</taxon>
        <taxon>Bacteroidaceae</taxon>
        <taxon>Bacteroides</taxon>
    </lineage>
</organism>
<comment type="caution">
    <text evidence="1">The sequence shown here is derived from an EMBL/GenBank/DDBJ whole genome shotgun (WGS) entry which is preliminary data.</text>
</comment>
<sequence length="68" mass="7864">MGGGILNEIFPHIEKMHGFKQHQVIQIYAFTIYNNIINVFLSQNKSRPGSGHYIHLKSITGESIYYLR</sequence>
<dbReference type="AlphaFoldDB" id="A0A7I9ZYQ7"/>